<evidence type="ECO:0000256" key="2">
    <source>
        <dbReference type="ARBA" id="ARBA00022729"/>
    </source>
</evidence>
<dbReference type="GO" id="GO:0055085">
    <property type="term" value="P:transmembrane transport"/>
    <property type="evidence" value="ECO:0007669"/>
    <property type="project" value="InterPro"/>
</dbReference>
<dbReference type="NCBIfam" id="NF037995">
    <property type="entry name" value="TRAP_S1"/>
    <property type="match status" value="1"/>
</dbReference>
<dbReference type="PIRSF" id="PIRSF006470">
    <property type="entry name" value="DctB"/>
    <property type="match status" value="1"/>
</dbReference>
<dbReference type="InterPro" id="IPR038404">
    <property type="entry name" value="TRAP_DctP_sf"/>
</dbReference>
<feature type="signal peptide" evidence="4">
    <location>
        <begin position="1"/>
        <end position="25"/>
    </location>
</feature>
<proteinExistence type="predicted"/>
<evidence type="ECO:0000256" key="3">
    <source>
        <dbReference type="ARBA" id="ARBA00022764"/>
    </source>
</evidence>
<reference evidence="5 6" key="1">
    <citation type="submission" date="2019-03" db="EMBL/GenBank/DDBJ databases">
        <authorList>
            <person name="Zhang S."/>
        </authorList>
    </citation>
    <scope>NUCLEOTIDE SEQUENCE [LARGE SCALE GENOMIC DNA]</scope>
    <source>
        <strain evidence="5 6">S4J41</strain>
    </source>
</reference>
<dbReference type="PANTHER" id="PTHR33376:SF2">
    <property type="entry name" value="DICARBOXYLATE-BINDING PERIPLASMIC PROTEIN"/>
    <property type="match status" value="1"/>
</dbReference>
<comment type="subcellular location">
    <subcellularLocation>
        <location evidence="1">Periplasm</location>
    </subcellularLocation>
</comment>
<sequence>MTILRHIKAAAAAGLLALGAAPALAQSQEMRFAMVTPPSHVWTQFANHFAEGVAEATEGEITVSVFPAGQLGNEAEMLQQISAGVLEMGIMTAGTMSLRAPDFAAWQDPFAFADVSEAIAAADTEAAQAMLDSLEPQGMRGMGYIFAGMRHILMSDRDVTALSDLASQKVRILPFPAALTWWRAAGAVPTPVALGDVYQALSSGLLDGVDIDLDALVGFSMQQAAEHLILTNHIAFPGVVVMSDNTWNALTSEQQAALSKVFEESFAWGNALQVEAEAANLARLEGEIAITRLDNAREIFAPANEAYEAQFGELPLLQALREQTGR</sequence>
<dbReference type="Pfam" id="PF03480">
    <property type="entry name" value="DctP"/>
    <property type="match status" value="1"/>
</dbReference>
<evidence type="ECO:0000313" key="6">
    <source>
        <dbReference type="Proteomes" id="UP000294662"/>
    </source>
</evidence>
<comment type="caution">
    <text evidence="5">The sequence shown here is derived from an EMBL/GenBank/DDBJ whole genome shotgun (WGS) entry which is preliminary data.</text>
</comment>
<dbReference type="RefSeq" id="WP_132830290.1">
    <property type="nucleotide sequence ID" value="NZ_SMFP01000010.1"/>
</dbReference>
<keyword evidence="3" id="KW-0574">Periplasm</keyword>
<protein>
    <submittedName>
        <fullName evidence="5">TRAP transporter substrate-binding protein</fullName>
    </submittedName>
</protein>
<dbReference type="InterPro" id="IPR004682">
    <property type="entry name" value="TRAP_DctP"/>
</dbReference>
<dbReference type="AlphaFoldDB" id="A0A4R5ENJ0"/>
<evidence type="ECO:0000256" key="4">
    <source>
        <dbReference type="SAM" id="SignalP"/>
    </source>
</evidence>
<dbReference type="GO" id="GO:0030246">
    <property type="term" value="F:carbohydrate binding"/>
    <property type="evidence" value="ECO:0007669"/>
    <property type="project" value="TreeGrafter"/>
</dbReference>
<organism evidence="5 6">
    <name type="scientific">Antarcticimicrobium sediminis</name>
    <dbReference type="NCBI Taxonomy" id="2546227"/>
    <lineage>
        <taxon>Bacteria</taxon>
        <taxon>Pseudomonadati</taxon>
        <taxon>Pseudomonadota</taxon>
        <taxon>Alphaproteobacteria</taxon>
        <taxon>Rhodobacterales</taxon>
        <taxon>Paracoccaceae</taxon>
        <taxon>Antarcticimicrobium</taxon>
    </lineage>
</organism>
<evidence type="ECO:0000313" key="5">
    <source>
        <dbReference type="EMBL" id="TDE36178.1"/>
    </source>
</evidence>
<dbReference type="EMBL" id="SMFP01000010">
    <property type="protein sequence ID" value="TDE36178.1"/>
    <property type="molecule type" value="Genomic_DNA"/>
</dbReference>
<dbReference type="Gene3D" id="3.40.190.170">
    <property type="entry name" value="Bacterial extracellular solute-binding protein, family 7"/>
    <property type="match status" value="1"/>
</dbReference>
<dbReference type="PANTHER" id="PTHR33376">
    <property type="match status" value="1"/>
</dbReference>
<keyword evidence="6" id="KW-1185">Reference proteome</keyword>
<name>A0A4R5ENJ0_9RHOB</name>
<dbReference type="CDD" id="cd13603">
    <property type="entry name" value="PBP2_TRAP_Siap_TeaA_like"/>
    <property type="match status" value="1"/>
</dbReference>
<dbReference type="Proteomes" id="UP000294662">
    <property type="component" value="Unassembled WGS sequence"/>
</dbReference>
<keyword evidence="2 4" id="KW-0732">Signal</keyword>
<feature type="chain" id="PRO_5020830197" evidence="4">
    <location>
        <begin position="26"/>
        <end position="326"/>
    </location>
</feature>
<dbReference type="GO" id="GO:0030288">
    <property type="term" value="C:outer membrane-bounded periplasmic space"/>
    <property type="evidence" value="ECO:0007669"/>
    <property type="project" value="InterPro"/>
</dbReference>
<evidence type="ECO:0000256" key="1">
    <source>
        <dbReference type="ARBA" id="ARBA00004418"/>
    </source>
</evidence>
<gene>
    <name evidence="5" type="ORF">E1B25_14750</name>
</gene>
<dbReference type="InterPro" id="IPR018389">
    <property type="entry name" value="DctP_fam"/>
</dbReference>
<dbReference type="OrthoDB" id="9803763at2"/>
<accession>A0A4R5ENJ0</accession>